<dbReference type="AlphaFoldDB" id="A0A6J4H337"/>
<dbReference type="EMBL" id="CADCTJ010000011">
    <property type="protein sequence ID" value="CAA9210004.1"/>
    <property type="molecule type" value="Genomic_DNA"/>
</dbReference>
<evidence type="ECO:0000313" key="1">
    <source>
        <dbReference type="EMBL" id="CAA9210004.1"/>
    </source>
</evidence>
<accession>A0A6J4H337</accession>
<name>A0A6J4H337_9BACT</name>
<organism evidence="1">
    <name type="scientific">uncultured Adhaeribacter sp</name>
    <dbReference type="NCBI Taxonomy" id="448109"/>
    <lineage>
        <taxon>Bacteria</taxon>
        <taxon>Pseudomonadati</taxon>
        <taxon>Bacteroidota</taxon>
        <taxon>Cytophagia</taxon>
        <taxon>Cytophagales</taxon>
        <taxon>Hymenobacteraceae</taxon>
        <taxon>Adhaeribacter</taxon>
        <taxon>environmental samples</taxon>
    </lineage>
</organism>
<sequence>MFAKIYLRISKRKAAELISGFSFGIEGSYIFYSYKSQISIINLV</sequence>
<proteinExistence type="predicted"/>
<protein>
    <submittedName>
        <fullName evidence="1">Uncharacterized protein</fullName>
    </submittedName>
</protein>
<reference evidence="1" key="1">
    <citation type="submission" date="2020-02" db="EMBL/GenBank/DDBJ databases">
        <authorList>
            <person name="Meier V. D."/>
        </authorList>
    </citation>
    <scope>NUCLEOTIDE SEQUENCE</scope>
    <source>
        <strain evidence="1">AVDCRST_MAG95</strain>
    </source>
</reference>
<gene>
    <name evidence="1" type="ORF">AVDCRST_MAG95-57</name>
</gene>